<comment type="caution">
    <text evidence="3">The sequence shown here is derived from an EMBL/GenBank/DDBJ whole genome shotgun (WGS) entry which is preliminary data.</text>
</comment>
<proteinExistence type="predicted"/>
<feature type="compositionally biased region" description="Polar residues" evidence="1">
    <location>
        <begin position="105"/>
        <end position="116"/>
    </location>
</feature>
<feature type="compositionally biased region" description="Low complexity" evidence="1">
    <location>
        <begin position="39"/>
        <end position="78"/>
    </location>
</feature>
<evidence type="ECO:0000313" key="3">
    <source>
        <dbReference type="EMBL" id="KAJ3093747.1"/>
    </source>
</evidence>
<keyword evidence="2" id="KW-0812">Transmembrane</keyword>
<reference evidence="3" key="1">
    <citation type="submission" date="2020-05" db="EMBL/GenBank/DDBJ databases">
        <title>Phylogenomic resolution of chytrid fungi.</title>
        <authorList>
            <person name="Stajich J.E."/>
            <person name="Amses K."/>
            <person name="Simmons R."/>
            <person name="Seto K."/>
            <person name="Myers J."/>
            <person name="Bonds A."/>
            <person name="Quandt C.A."/>
            <person name="Barry K."/>
            <person name="Liu P."/>
            <person name="Grigoriev I."/>
            <person name="Longcore J.E."/>
            <person name="James T.Y."/>
        </authorList>
    </citation>
    <scope>NUCLEOTIDE SEQUENCE</scope>
    <source>
        <strain evidence="3">JEL0513</strain>
    </source>
</reference>
<feature type="compositionally biased region" description="Polar residues" evidence="1">
    <location>
        <begin position="185"/>
        <end position="201"/>
    </location>
</feature>
<evidence type="ECO:0000313" key="4">
    <source>
        <dbReference type="Proteomes" id="UP001211907"/>
    </source>
</evidence>
<feature type="region of interest" description="Disordered" evidence="1">
    <location>
        <begin position="1"/>
        <end position="201"/>
    </location>
</feature>
<organism evidence="3 4">
    <name type="scientific">Physocladia obscura</name>
    <dbReference type="NCBI Taxonomy" id="109957"/>
    <lineage>
        <taxon>Eukaryota</taxon>
        <taxon>Fungi</taxon>
        <taxon>Fungi incertae sedis</taxon>
        <taxon>Chytridiomycota</taxon>
        <taxon>Chytridiomycota incertae sedis</taxon>
        <taxon>Chytridiomycetes</taxon>
        <taxon>Chytridiales</taxon>
        <taxon>Chytriomycetaceae</taxon>
        <taxon>Physocladia</taxon>
    </lineage>
</organism>
<sequence length="360" mass="39131">MGGSKTKPKKKTNQKNKQKQYKAKNMQTENNHEAETEANESSASANTISRSSSHSKISSSVSVSGNESENESNASIHSAQKNIPQVHEQAQQHSSHPVKRRLDSELQSPNSKTNSLFKGGEEEEEEPEAAEEAEHLKRVCIDSKENKKNTSTQSKSGLHGDFVFEHPVSTSDNTRTIRRVDSKYSEQSPLQNPPVESSQIAENDTVPSFSVLDGFSAESPLSSSSVTSSTRQQLSPTLESIPEETDIPAAKTAISHLELDETGNATDADASSSSVDDLDSVAFDPLLSSEKLSNPNTGFVYLPVAVALILKQYISPIVKAILAKTDTHPLVLRSAKWMVIIGSAPIGLWLFFMLLPFILG</sequence>
<keyword evidence="2" id="KW-0472">Membrane</keyword>
<dbReference type="Proteomes" id="UP001211907">
    <property type="component" value="Unassembled WGS sequence"/>
</dbReference>
<feature type="compositionally biased region" description="Polar residues" evidence="1">
    <location>
        <begin position="79"/>
        <end position="95"/>
    </location>
</feature>
<feature type="region of interest" description="Disordered" evidence="1">
    <location>
        <begin position="219"/>
        <end position="246"/>
    </location>
</feature>
<protein>
    <submittedName>
        <fullName evidence="3">Uncharacterized protein</fullName>
    </submittedName>
</protein>
<feature type="compositionally biased region" description="Acidic residues" evidence="1">
    <location>
        <begin position="121"/>
        <end position="131"/>
    </location>
</feature>
<feature type="compositionally biased region" description="Basic residues" evidence="1">
    <location>
        <begin position="1"/>
        <end position="22"/>
    </location>
</feature>
<feature type="non-terminal residue" evidence="3">
    <location>
        <position position="360"/>
    </location>
</feature>
<feature type="transmembrane region" description="Helical" evidence="2">
    <location>
        <begin position="335"/>
        <end position="359"/>
    </location>
</feature>
<evidence type="ECO:0000256" key="2">
    <source>
        <dbReference type="SAM" id="Phobius"/>
    </source>
</evidence>
<dbReference type="AlphaFoldDB" id="A0AAD5SQK7"/>
<keyword evidence="2" id="KW-1133">Transmembrane helix</keyword>
<dbReference type="EMBL" id="JADGJH010002987">
    <property type="protein sequence ID" value="KAJ3093747.1"/>
    <property type="molecule type" value="Genomic_DNA"/>
</dbReference>
<evidence type="ECO:0000256" key="1">
    <source>
        <dbReference type="SAM" id="MobiDB-lite"/>
    </source>
</evidence>
<keyword evidence="4" id="KW-1185">Reference proteome</keyword>
<name>A0AAD5SQK7_9FUNG</name>
<gene>
    <name evidence="3" type="ORF">HK100_006427</name>
</gene>
<feature type="compositionally biased region" description="Basic and acidic residues" evidence="1">
    <location>
        <begin position="132"/>
        <end position="148"/>
    </location>
</feature>
<feature type="compositionally biased region" description="Low complexity" evidence="1">
    <location>
        <begin position="219"/>
        <end position="235"/>
    </location>
</feature>
<accession>A0AAD5SQK7</accession>